<dbReference type="OrthoDB" id="5374206at2759"/>
<evidence type="ECO:0000313" key="1">
    <source>
        <dbReference type="EMBL" id="PYI02858.1"/>
    </source>
</evidence>
<dbReference type="Proteomes" id="UP000248423">
    <property type="component" value="Unassembled WGS sequence"/>
</dbReference>
<proteinExistence type="predicted"/>
<organism evidence="1 2">
    <name type="scientific">Aspergillus sclerotiicarbonarius (strain CBS 121057 / IBT 28362)</name>
    <dbReference type="NCBI Taxonomy" id="1448318"/>
    <lineage>
        <taxon>Eukaryota</taxon>
        <taxon>Fungi</taxon>
        <taxon>Dikarya</taxon>
        <taxon>Ascomycota</taxon>
        <taxon>Pezizomycotina</taxon>
        <taxon>Eurotiomycetes</taxon>
        <taxon>Eurotiomycetidae</taxon>
        <taxon>Eurotiales</taxon>
        <taxon>Aspergillaceae</taxon>
        <taxon>Aspergillus</taxon>
        <taxon>Aspergillus subgen. Circumdati</taxon>
    </lineage>
</organism>
<evidence type="ECO:0000313" key="2">
    <source>
        <dbReference type="Proteomes" id="UP000248423"/>
    </source>
</evidence>
<reference evidence="1 2" key="1">
    <citation type="submission" date="2018-02" db="EMBL/GenBank/DDBJ databases">
        <title>The genomes of Aspergillus section Nigri reveals drivers in fungal speciation.</title>
        <authorList>
            <consortium name="DOE Joint Genome Institute"/>
            <person name="Vesth T.C."/>
            <person name="Nybo J."/>
            <person name="Theobald S."/>
            <person name="Brandl J."/>
            <person name="Frisvad J.C."/>
            <person name="Nielsen K.F."/>
            <person name="Lyhne E.K."/>
            <person name="Kogle M.E."/>
            <person name="Kuo A."/>
            <person name="Riley R."/>
            <person name="Clum A."/>
            <person name="Nolan M."/>
            <person name="Lipzen A."/>
            <person name="Salamov A."/>
            <person name="Henrissat B."/>
            <person name="Wiebenga A."/>
            <person name="De vries R.P."/>
            <person name="Grigoriev I.V."/>
            <person name="Mortensen U.H."/>
            <person name="Andersen M.R."/>
            <person name="Baker S.E."/>
        </authorList>
    </citation>
    <scope>NUCLEOTIDE SEQUENCE [LARGE SCALE GENOMIC DNA]</scope>
    <source>
        <strain evidence="1 2">CBS 121057</strain>
    </source>
</reference>
<dbReference type="AlphaFoldDB" id="A0A319E8E4"/>
<dbReference type="EMBL" id="KZ826388">
    <property type="protein sequence ID" value="PYI02858.1"/>
    <property type="molecule type" value="Genomic_DNA"/>
</dbReference>
<keyword evidence="2" id="KW-1185">Reference proteome</keyword>
<gene>
    <name evidence="1" type="ORF">BO78DRAFT_422156</name>
</gene>
<dbReference type="VEuPathDB" id="FungiDB:BO78DRAFT_422156"/>
<protein>
    <submittedName>
        <fullName evidence="1">Uncharacterized protein</fullName>
    </submittedName>
</protein>
<name>A0A319E8E4_ASPSB</name>
<accession>A0A319E8E4</accession>
<sequence>MHCTWLKQPVSKDPVKAEYVNSYVAQISKAEQINLQKAQTSDLGAGAEIALNALVMTISLVLYAAGITKTAWEAAPAEGKDAFVKRLGSELPGIITLFRKKK</sequence>